<accession>A0ABQ6JQ35</accession>
<comment type="caution">
    <text evidence="2">The sequence shown here is derived from an EMBL/GenBank/DDBJ whole genome shotgun (WGS) entry which is preliminary data.</text>
</comment>
<dbReference type="EMBL" id="BSUZ01000001">
    <property type="protein sequence ID" value="GMA89254.1"/>
    <property type="molecule type" value="Genomic_DNA"/>
</dbReference>
<protein>
    <submittedName>
        <fullName evidence="2">Uncharacterized protein</fullName>
    </submittedName>
</protein>
<dbReference type="Proteomes" id="UP001157017">
    <property type="component" value="Unassembled WGS sequence"/>
</dbReference>
<keyword evidence="3" id="KW-1185">Reference proteome</keyword>
<proteinExistence type="predicted"/>
<feature type="region of interest" description="Disordered" evidence="1">
    <location>
        <begin position="62"/>
        <end position="114"/>
    </location>
</feature>
<name>A0ABQ6JQ35_9ACTN</name>
<sequence length="114" mass="12510">MLRRAARLRVNRGTVMAGLLVALLGFAIAVQVRQAGDQGLDSLRQSDLVRILDDVGDRRDRLAAEASEPAEPAHRACRTTPARRPRSRPPASGSTRCRCWPARRPPRGQGCRCS</sequence>
<evidence type="ECO:0000313" key="3">
    <source>
        <dbReference type="Proteomes" id="UP001157017"/>
    </source>
</evidence>
<feature type="compositionally biased region" description="Basic residues" evidence="1">
    <location>
        <begin position="75"/>
        <end position="87"/>
    </location>
</feature>
<evidence type="ECO:0000313" key="2">
    <source>
        <dbReference type="EMBL" id="GMA89254.1"/>
    </source>
</evidence>
<organism evidence="2 3">
    <name type="scientific">Angustibacter aerolatus</name>
    <dbReference type="NCBI Taxonomy" id="1162965"/>
    <lineage>
        <taxon>Bacteria</taxon>
        <taxon>Bacillati</taxon>
        <taxon>Actinomycetota</taxon>
        <taxon>Actinomycetes</taxon>
        <taxon>Kineosporiales</taxon>
        <taxon>Kineosporiaceae</taxon>
    </lineage>
</organism>
<feature type="compositionally biased region" description="Low complexity" evidence="1">
    <location>
        <begin position="89"/>
        <end position="102"/>
    </location>
</feature>
<evidence type="ECO:0000256" key="1">
    <source>
        <dbReference type="SAM" id="MobiDB-lite"/>
    </source>
</evidence>
<reference evidence="3" key="1">
    <citation type="journal article" date="2019" name="Int. J. Syst. Evol. Microbiol.">
        <title>The Global Catalogue of Microorganisms (GCM) 10K type strain sequencing project: providing services to taxonomists for standard genome sequencing and annotation.</title>
        <authorList>
            <consortium name="The Broad Institute Genomics Platform"/>
            <consortium name="The Broad Institute Genome Sequencing Center for Infectious Disease"/>
            <person name="Wu L."/>
            <person name="Ma J."/>
        </authorList>
    </citation>
    <scope>NUCLEOTIDE SEQUENCE [LARGE SCALE GENOMIC DNA]</scope>
    <source>
        <strain evidence="3">NBRC 108730</strain>
    </source>
</reference>
<gene>
    <name evidence="2" type="ORF">GCM10025868_45040</name>
</gene>